<feature type="region of interest" description="Disordered" evidence="1">
    <location>
        <begin position="719"/>
        <end position="738"/>
    </location>
</feature>
<sequence>MNDEAKVLFDMFPDTPHQTLATIWRNCGEDFSTALDEALTVASLGNADEQARFDGGDFAAIEAPVDYWEDAPALLPALGERRFAPETSAGPVSSSRAHDTAPETRRPSANGGGVTYADAASAMSPRENGLPKLPWEGKEKRYVIGSGELGLLNELQMPRRGAVVPLPVDFLRVPVGSSQPSTPPAPAAEPLIVLDPDGRSSEPNQVPSPTLASVRGSVVWDGERGRGDPASSSPGASFGGRQFGSPAKNTPSVRASPTLLRNVGENQPTVESTDAKPQMKVVGGDRNGGERVGDSPGKEAWAIGSSGQRKKPVPTALRGEPIPANSRRTDSRPPARGGSAWGAGAGGNAQKVETASAAERIANFRPGTRFRVAVDKGVTGLGITVKEIRGRFFVYKLQHLADGSQGAAEEAGVKAGDQLLGVEELDFETERWDMDQLVSYMGELMGVVILHVMRGFGPLPQAPKSDFENGMSYGVARSNEEDGAADGSAGTDGGNESGASTVQRRARRLVEVLEEEDLSKPSEAADISRLYCQINDRARQWDTGELWLSVNDMARRPSRDTLAVMANQWHPDPPPGWDESDSSEGRSLPNSSGAQRAERSSSDISDDSLVPDPAATKRDGVGAQDGDEPGTDLDTIGAALLGQPLFSDPLMEGRVDEAGAAAAARSSLADGDDEGGGHYWSPWPQLVALESKAAQRTTVVPTQGLRKALNVRILEQPPPVPAAAAAGSDDGKGGRSSAPQTASYLVWVMDVESGAEWRVRRCHPEFSELWEVCTGMRPSLARLDFPPWLPDVKETAGVVDARRPRLEAYLQRLCSLLYMGPLHPSSAHLAHLLQDFLGTSPRVETLGRLQRSRPERELRQALQVRAWQMFRLPPLERAVADFVREICDSPASRSKKTVPAEAVLKRLTDVIEHLQYVVTEGCFNELREMVRSSSAVTTSAGRGHSSGRGSEGGEGGGNDHPELASLAEEDEALDLISGSVRRQVEAEVFVPVMGRIYKKLTEGATARLEKAVVLGVEEARGKPQTYHGVPTSNISPSGWSSSMRLLQTVGLFTLPCDKLDALMAVAHDIPALHRVEHPGDNASSLGADDFLPIFIYVLVNSRVENLAAQSVILETLCDPKKMMGEAGFCVATFSAALQHLSRQAEERSRSRTFSSFLGRR</sequence>
<dbReference type="GO" id="GO:0030139">
    <property type="term" value="C:endocytic vesicle"/>
    <property type="evidence" value="ECO:0007669"/>
    <property type="project" value="TreeGrafter"/>
</dbReference>
<dbReference type="AlphaFoldDB" id="D7G700"/>
<dbReference type="GO" id="GO:0005829">
    <property type="term" value="C:cytosol"/>
    <property type="evidence" value="ECO:0007669"/>
    <property type="project" value="TreeGrafter"/>
</dbReference>
<dbReference type="Gene3D" id="3.30.1520.10">
    <property type="entry name" value="Phox-like domain"/>
    <property type="match status" value="1"/>
</dbReference>
<dbReference type="STRING" id="2880.D7G700"/>
<evidence type="ECO:0000256" key="1">
    <source>
        <dbReference type="SAM" id="MobiDB-lite"/>
    </source>
</evidence>
<evidence type="ECO:0000313" key="5">
    <source>
        <dbReference type="Proteomes" id="UP000002630"/>
    </source>
</evidence>
<dbReference type="PANTHER" id="PTHR23101">
    <property type="entry name" value="RAB GDP/GTP EXCHANGE FACTOR"/>
    <property type="match status" value="1"/>
</dbReference>
<dbReference type="SMART" id="SM00167">
    <property type="entry name" value="VPS9"/>
    <property type="match status" value="1"/>
</dbReference>
<dbReference type="EMBL" id="FN649035">
    <property type="protein sequence ID" value="CBJ25693.1"/>
    <property type="molecule type" value="Genomic_DNA"/>
</dbReference>
<dbReference type="InterPro" id="IPR036871">
    <property type="entry name" value="PX_dom_sf"/>
</dbReference>
<dbReference type="InterPro" id="IPR001478">
    <property type="entry name" value="PDZ"/>
</dbReference>
<protein>
    <recommendedName>
        <fullName evidence="6">VPS9 domain-containing protein</fullName>
    </recommendedName>
</protein>
<dbReference type="PROSITE" id="PS51205">
    <property type="entry name" value="VPS9"/>
    <property type="match status" value="1"/>
</dbReference>
<dbReference type="InterPro" id="IPR045046">
    <property type="entry name" value="Vps9-like"/>
</dbReference>
<dbReference type="Gene3D" id="2.30.42.10">
    <property type="match status" value="1"/>
</dbReference>
<dbReference type="Gene3D" id="1.20.1050.80">
    <property type="entry name" value="VPS9 domain"/>
    <property type="match status" value="1"/>
</dbReference>
<gene>
    <name evidence="4" type="ORF">Esi_0008_0117</name>
</gene>
<dbReference type="GO" id="GO:0035091">
    <property type="term" value="F:phosphatidylinositol binding"/>
    <property type="evidence" value="ECO:0007669"/>
    <property type="project" value="InterPro"/>
</dbReference>
<evidence type="ECO:0008006" key="6">
    <source>
        <dbReference type="Google" id="ProtNLM"/>
    </source>
</evidence>
<feature type="region of interest" description="Disordered" evidence="1">
    <location>
        <begin position="478"/>
        <end position="503"/>
    </location>
</feature>
<dbReference type="SUPFAM" id="SSF50156">
    <property type="entry name" value="PDZ domain-like"/>
    <property type="match status" value="1"/>
</dbReference>
<dbReference type="SUPFAM" id="SSF109993">
    <property type="entry name" value="VPS9 domain"/>
    <property type="match status" value="1"/>
</dbReference>
<dbReference type="InterPro" id="IPR037191">
    <property type="entry name" value="VPS9_dom_sf"/>
</dbReference>
<dbReference type="Proteomes" id="UP000002630">
    <property type="component" value="Linkage Group LG02"/>
</dbReference>
<proteinExistence type="predicted"/>
<feature type="region of interest" description="Disordered" evidence="1">
    <location>
        <begin position="566"/>
        <end position="635"/>
    </location>
</feature>
<reference evidence="4 5" key="1">
    <citation type="journal article" date="2010" name="Nature">
        <title>The Ectocarpus genome and the independent evolution of multicellularity in brown algae.</title>
        <authorList>
            <person name="Cock J.M."/>
            <person name="Sterck L."/>
            <person name="Rouze P."/>
            <person name="Scornet D."/>
            <person name="Allen A.E."/>
            <person name="Amoutzias G."/>
            <person name="Anthouard V."/>
            <person name="Artiguenave F."/>
            <person name="Aury J.M."/>
            <person name="Badger J.H."/>
            <person name="Beszteri B."/>
            <person name="Billiau K."/>
            <person name="Bonnet E."/>
            <person name="Bothwell J.H."/>
            <person name="Bowler C."/>
            <person name="Boyen C."/>
            <person name="Brownlee C."/>
            <person name="Carrano C.J."/>
            <person name="Charrier B."/>
            <person name="Cho G.Y."/>
            <person name="Coelho S.M."/>
            <person name="Collen J."/>
            <person name="Corre E."/>
            <person name="Da Silva C."/>
            <person name="Delage L."/>
            <person name="Delaroque N."/>
            <person name="Dittami S.M."/>
            <person name="Doulbeau S."/>
            <person name="Elias M."/>
            <person name="Farnham G."/>
            <person name="Gachon C.M."/>
            <person name="Gschloessl B."/>
            <person name="Heesch S."/>
            <person name="Jabbari K."/>
            <person name="Jubin C."/>
            <person name="Kawai H."/>
            <person name="Kimura K."/>
            <person name="Kloareg B."/>
            <person name="Kupper F.C."/>
            <person name="Lang D."/>
            <person name="Le Bail A."/>
            <person name="Leblanc C."/>
            <person name="Lerouge P."/>
            <person name="Lohr M."/>
            <person name="Lopez P.J."/>
            <person name="Martens C."/>
            <person name="Maumus F."/>
            <person name="Michel G."/>
            <person name="Miranda-Saavedra D."/>
            <person name="Morales J."/>
            <person name="Moreau H."/>
            <person name="Motomura T."/>
            <person name="Nagasato C."/>
            <person name="Napoli C.A."/>
            <person name="Nelson D.R."/>
            <person name="Nyvall-Collen P."/>
            <person name="Peters A.F."/>
            <person name="Pommier C."/>
            <person name="Potin P."/>
            <person name="Poulain J."/>
            <person name="Quesneville H."/>
            <person name="Read B."/>
            <person name="Rensing S.A."/>
            <person name="Ritter A."/>
            <person name="Rousvoal S."/>
            <person name="Samanta M."/>
            <person name="Samson G."/>
            <person name="Schroeder D.C."/>
            <person name="Segurens B."/>
            <person name="Strittmatter M."/>
            <person name="Tonon T."/>
            <person name="Tregear J.W."/>
            <person name="Valentin K."/>
            <person name="von Dassow P."/>
            <person name="Yamagishi T."/>
            <person name="Van de Peer Y."/>
            <person name="Wincker P."/>
        </authorList>
    </citation>
    <scope>NUCLEOTIDE SEQUENCE [LARGE SCALE GENOMIC DNA]</scope>
    <source>
        <strain evidence="5">Ec32 / CCAP1310/4</strain>
    </source>
</reference>
<accession>D7G700</accession>
<dbReference type="EMBL" id="FN649727">
    <property type="protein sequence ID" value="CBJ25693.1"/>
    <property type="molecule type" value="Genomic_DNA"/>
</dbReference>
<feature type="region of interest" description="Disordered" evidence="1">
    <location>
        <begin position="176"/>
        <end position="352"/>
    </location>
</feature>
<dbReference type="eggNOG" id="ENOG502QY6H">
    <property type="taxonomic scope" value="Eukaryota"/>
</dbReference>
<feature type="compositionally biased region" description="Polar residues" evidence="1">
    <location>
        <begin position="201"/>
        <end position="211"/>
    </location>
</feature>
<evidence type="ECO:0000259" key="2">
    <source>
        <dbReference type="PROSITE" id="PS50106"/>
    </source>
</evidence>
<evidence type="ECO:0000259" key="3">
    <source>
        <dbReference type="PROSITE" id="PS51205"/>
    </source>
</evidence>
<feature type="region of interest" description="Disordered" evidence="1">
    <location>
        <begin position="85"/>
        <end position="133"/>
    </location>
</feature>
<dbReference type="InParanoid" id="D7G700"/>
<dbReference type="PROSITE" id="PS50106">
    <property type="entry name" value="PDZ"/>
    <property type="match status" value="1"/>
</dbReference>
<keyword evidence="5" id="KW-1185">Reference proteome</keyword>
<feature type="domain" description="VPS9" evidence="3">
    <location>
        <begin position="1013"/>
        <end position="1149"/>
    </location>
</feature>
<evidence type="ECO:0000313" key="4">
    <source>
        <dbReference type="EMBL" id="CBJ25693.1"/>
    </source>
</evidence>
<organism evidence="4 5">
    <name type="scientific">Ectocarpus siliculosus</name>
    <name type="common">Brown alga</name>
    <name type="synonym">Conferva siliculosa</name>
    <dbReference type="NCBI Taxonomy" id="2880"/>
    <lineage>
        <taxon>Eukaryota</taxon>
        <taxon>Sar</taxon>
        <taxon>Stramenopiles</taxon>
        <taxon>Ochrophyta</taxon>
        <taxon>PX clade</taxon>
        <taxon>Phaeophyceae</taxon>
        <taxon>Ectocarpales</taxon>
        <taxon>Ectocarpaceae</taxon>
        <taxon>Ectocarpus</taxon>
    </lineage>
</organism>
<dbReference type="Pfam" id="PF02204">
    <property type="entry name" value="VPS9"/>
    <property type="match status" value="1"/>
</dbReference>
<dbReference type="GO" id="GO:0005085">
    <property type="term" value="F:guanyl-nucleotide exchange factor activity"/>
    <property type="evidence" value="ECO:0007669"/>
    <property type="project" value="InterPro"/>
</dbReference>
<feature type="compositionally biased region" description="Basic and acidic residues" evidence="1">
    <location>
        <begin position="287"/>
        <end position="297"/>
    </location>
</feature>
<name>D7G700_ECTSI</name>
<dbReference type="SUPFAM" id="SSF64268">
    <property type="entry name" value="PX domain"/>
    <property type="match status" value="1"/>
</dbReference>
<dbReference type="GO" id="GO:0031267">
    <property type="term" value="F:small GTPase binding"/>
    <property type="evidence" value="ECO:0007669"/>
    <property type="project" value="TreeGrafter"/>
</dbReference>
<feature type="region of interest" description="Disordered" evidence="1">
    <location>
        <begin position="933"/>
        <end position="962"/>
    </location>
</feature>
<feature type="compositionally biased region" description="Gly residues" evidence="1">
    <location>
        <begin position="944"/>
        <end position="956"/>
    </location>
</feature>
<dbReference type="OrthoDB" id="21085at2759"/>
<dbReference type="InterPro" id="IPR036034">
    <property type="entry name" value="PDZ_sf"/>
</dbReference>
<dbReference type="InterPro" id="IPR003123">
    <property type="entry name" value="VPS9"/>
</dbReference>
<feature type="compositionally biased region" description="Basic and acidic residues" evidence="1">
    <location>
        <begin position="96"/>
        <end position="106"/>
    </location>
</feature>
<feature type="domain" description="PDZ" evidence="2">
    <location>
        <begin position="371"/>
        <end position="456"/>
    </location>
</feature>
<dbReference type="PANTHER" id="PTHR23101:SF25">
    <property type="entry name" value="GTPASE-ACTIVATING PROTEIN AND VPS9 DOMAIN-CONTAINING PROTEIN 1"/>
    <property type="match status" value="1"/>
</dbReference>
<dbReference type="GO" id="GO:0016192">
    <property type="term" value="P:vesicle-mediated transport"/>
    <property type="evidence" value="ECO:0007669"/>
    <property type="project" value="InterPro"/>
</dbReference>